<dbReference type="PANTHER" id="PTHR22642:SF2">
    <property type="entry name" value="PROTEIN LONG AFTER FAR-RED 3"/>
    <property type="match status" value="1"/>
</dbReference>
<dbReference type="PANTHER" id="PTHR22642">
    <property type="entry name" value="IMIDAZOLONEPROPIONASE"/>
    <property type="match status" value="1"/>
</dbReference>
<proteinExistence type="predicted"/>
<sequence length="537" mass="59121">MEGFHIERRIFYNGRITTMDQRIPLAEAICVENHRIVAVGSTEEILLQTGRAGVPRVDLEGAFVYPGLTDNHLHLMGHGMRLSMLDLSGATSKESLLRMVEARAQMTPEGKWVLGLNWNENRFPLPEPPTLAELDAVCPDRPVLLTRVCHHVQAVNSEACQAAGISRDTSDPKDGKLGRDVNGNLNGLIYENASRPFFDALPSRTLDELREFARKGAADALSKGLTCVHTEDLRSAGSVENLLNIYRGWGEEEIALRTHHLVYHPFLDQFREAGWKGGDGDSWIGFGAVKIFADGSLGGRTALLSRPYADDPTTRGLAVHSREELEERVRQARAAGMAVAIHAIGDEAADRVIQVLKACPPSPSKLPDRLIHGQVLRRDQIRELCRLPVAVDIQPRFVVSDFPWVRERLPQELHRYAYAWKTLIESGVPVGGGSDAPIEPLDPLLGIHAAVTRRSPEMNRHPGYSPEQKLTPYSALRLFTLGGAQTAGEAGERGTISPGKFADLSVFDRELLDPEPDSLLEAKALMTVVNGQIAWQA</sequence>
<dbReference type="InterPro" id="IPR013108">
    <property type="entry name" value="Amidohydro_3"/>
</dbReference>
<dbReference type="EMBL" id="BMEX01000023">
    <property type="protein sequence ID" value="GGA57068.1"/>
    <property type="molecule type" value="Genomic_DNA"/>
</dbReference>
<dbReference type="Gene3D" id="2.30.40.10">
    <property type="entry name" value="Urease, subunit C, domain 1"/>
    <property type="match status" value="1"/>
</dbReference>
<dbReference type="Gene3D" id="3.10.310.70">
    <property type="match status" value="1"/>
</dbReference>
<dbReference type="InterPro" id="IPR011059">
    <property type="entry name" value="Metal-dep_hydrolase_composite"/>
</dbReference>
<evidence type="ECO:0000313" key="3">
    <source>
        <dbReference type="Proteomes" id="UP000617979"/>
    </source>
</evidence>
<name>A0ABQ1H3M7_9BACL</name>
<dbReference type="CDD" id="cd01300">
    <property type="entry name" value="YtcJ_like"/>
    <property type="match status" value="1"/>
</dbReference>
<organism evidence="2 3">
    <name type="scientific">Kroppenstedtia guangzhouensis</name>
    <dbReference type="NCBI Taxonomy" id="1274356"/>
    <lineage>
        <taxon>Bacteria</taxon>
        <taxon>Bacillati</taxon>
        <taxon>Bacillota</taxon>
        <taxon>Bacilli</taxon>
        <taxon>Bacillales</taxon>
        <taxon>Thermoactinomycetaceae</taxon>
        <taxon>Kroppenstedtia</taxon>
    </lineage>
</organism>
<evidence type="ECO:0000313" key="2">
    <source>
        <dbReference type="EMBL" id="GGA57068.1"/>
    </source>
</evidence>
<keyword evidence="3" id="KW-1185">Reference proteome</keyword>
<dbReference type="SUPFAM" id="SSF51556">
    <property type="entry name" value="Metallo-dependent hydrolases"/>
    <property type="match status" value="1"/>
</dbReference>
<dbReference type="RefSeq" id="WP_308420316.1">
    <property type="nucleotide sequence ID" value="NZ_BMEX01000023.1"/>
</dbReference>
<dbReference type="SUPFAM" id="SSF51338">
    <property type="entry name" value="Composite domain of metallo-dependent hydrolases"/>
    <property type="match status" value="1"/>
</dbReference>
<protein>
    <submittedName>
        <fullName evidence="2">Amidohydrolase YtcJ</fullName>
    </submittedName>
</protein>
<feature type="domain" description="Amidohydrolase 3" evidence="1">
    <location>
        <begin position="57"/>
        <end position="533"/>
    </location>
</feature>
<dbReference type="InterPro" id="IPR033932">
    <property type="entry name" value="YtcJ-like"/>
</dbReference>
<reference evidence="3" key="1">
    <citation type="journal article" date="2019" name="Int. J. Syst. Evol. Microbiol.">
        <title>The Global Catalogue of Microorganisms (GCM) 10K type strain sequencing project: providing services to taxonomists for standard genome sequencing and annotation.</title>
        <authorList>
            <consortium name="The Broad Institute Genomics Platform"/>
            <consortium name="The Broad Institute Genome Sequencing Center for Infectious Disease"/>
            <person name="Wu L."/>
            <person name="Ma J."/>
        </authorList>
    </citation>
    <scope>NUCLEOTIDE SEQUENCE [LARGE SCALE GENOMIC DNA]</scope>
    <source>
        <strain evidence="3">CGMCC 1.12404</strain>
    </source>
</reference>
<gene>
    <name evidence="2" type="primary">ytcJ</name>
    <name evidence="2" type="ORF">GCM10007416_32850</name>
</gene>
<comment type="caution">
    <text evidence="2">The sequence shown here is derived from an EMBL/GenBank/DDBJ whole genome shotgun (WGS) entry which is preliminary data.</text>
</comment>
<dbReference type="Gene3D" id="3.20.20.140">
    <property type="entry name" value="Metal-dependent hydrolases"/>
    <property type="match status" value="1"/>
</dbReference>
<dbReference type="Proteomes" id="UP000617979">
    <property type="component" value="Unassembled WGS sequence"/>
</dbReference>
<accession>A0ABQ1H3M7</accession>
<evidence type="ECO:0000259" key="1">
    <source>
        <dbReference type="Pfam" id="PF07969"/>
    </source>
</evidence>
<dbReference type="Pfam" id="PF07969">
    <property type="entry name" value="Amidohydro_3"/>
    <property type="match status" value="1"/>
</dbReference>
<dbReference type="InterPro" id="IPR032466">
    <property type="entry name" value="Metal_Hydrolase"/>
</dbReference>